<sequence>MNRVIIDTSVWIEFFKANQPYFDRCLELIDNADIYSVELIFAELQQGAKGKREFDMINSFFAQMKILDAPGLIYHAGIFSREQKLLDRGIGLIDALIIFTAIRYNLKVWTLDKKVLGFLDEKNIFSG</sequence>
<dbReference type="Gene3D" id="3.40.50.1010">
    <property type="entry name" value="5'-nuclease"/>
    <property type="match status" value="1"/>
</dbReference>
<evidence type="ECO:0000259" key="8">
    <source>
        <dbReference type="Pfam" id="PF01850"/>
    </source>
</evidence>
<dbReference type="EMBL" id="QKZU01000012">
    <property type="protein sequence ID" value="PZX53425.1"/>
    <property type="molecule type" value="Genomic_DNA"/>
</dbReference>
<accession>A0A2W7RRI5</accession>
<keyword evidence="3" id="KW-0540">Nuclease</keyword>
<keyword evidence="2" id="KW-1277">Toxin-antitoxin system</keyword>
<evidence type="ECO:0000256" key="1">
    <source>
        <dbReference type="ARBA" id="ARBA00001946"/>
    </source>
</evidence>
<evidence type="ECO:0000256" key="5">
    <source>
        <dbReference type="ARBA" id="ARBA00022801"/>
    </source>
</evidence>
<organism evidence="9 11">
    <name type="scientific">Algoriphagus ratkowskyi</name>
    <dbReference type="NCBI Taxonomy" id="57028"/>
    <lineage>
        <taxon>Bacteria</taxon>
        <taxon>Pseudomonadati</taxon>
        <taxon>Bacteroidota</taxon>
        <taxon>Cytophagia</taxon>
        <taxon>Cytophagales</taxon>
        <taxon>Cyclobacteriaceae</taxon>
        <taxon>Algoriphagus</taxon>
    </lineage>
</organism>
<dbReference type="AlphaFoldDB" id="A0A2W7RRI5"/>
<proteinExistence type="inferred from homology"/>
<keyword evidence="4" id="KW-0479">Metal-binding</keyword>
<dbReference type="InterPro" id="IPR002716">
    <property type="entry name" value="PIN_dom"/>
</dbReference>
<feature type="domain" description="PIN" evidence="8">
    <location>
        <begin position="4"/>
        <end position="114"/>
    </location>
</feature>
<evidence type="ECO:0000313" key="10">
    <source>
        <dbReference type="EMBL" id="TXD76532.1"/>
    </source>
</evidence>
<evidence type="ECO:0000313" key="12">
    <source>
        <dbReference type="Proteomes" id="UP000321927"/>
    </source>
</evidence>
<dbReference type="RefSeq" id="WP_086502438.1">
    <property type="nucleotide sequence ID" value="NZ_MSSV01000016.1"/>
</dbReference>
<comment type="caution">
    <text evidence="9">The sequence shown here is derived from an EMBL/GenBank/DDBJ whole genome shotgun (WGS) entry which is preliminary data.</text>
</comment>
<evidence type="ECO:0000256" key="4">
    <source>
        <dbReference type="ARBA" id="ARBA00022723"/>
    </source>
</evidence>
<keyword evidence="12" id="KW-1185">Reference proteome</keyword>
<reference evidence="10 12" key="2">
    <citation type="submission" date="2019-08" db="EMBL/GenBank/DDBJ databases">
        <title>Genome of Algoriphagus ratkowskyi IC026.</title>
        <authorList>
            <person name="Bowman J.P."/>
        </authorList>
    </citation>
    <scope>NUCLEOTIDE SEQUENCE [LARGE SCALE GENOMIC DNA]</scope>
    <source>
        <strain evidence="10 12">IC026</strain>
    </source>
</reference>
<name>A0A2W7RRI5_9BACT</name>
<evidence type="ECO:0000256" key="6">
    <source>
        <dbReference type="ARBA" id="ARBA00022842"/>
    </source>
</evidence>
<evidence type="ECO:0000313" key="11">
    <source>
        <dbReference type="Proteomes" id="UP000249115"/>
    </source>
</evidence>
<evidence type="ECO:0000313" key="9">
    <source>
        <dbReference type="EMBL" id="PZX53425.1"/>
    </source>
</evidence>
<evidence type="ECO:0000256" key="3">
    <source>
        <dbReference type="ARBA" id="ARBA00022722"/>
    </source>
</evidence>
<dbReference type="OrthoDB" id="9811788at2"/>
<dbReference type="SUPFAM" id="SSF88723">
    <property type="entry name" value="PIN domain-like"/>
    <property type="match status" value="1"/>
</dbReference>
<evidence type="ECO:0000256" key="7">
    <source>
        <dbReference type="ARBA" id="ARBA00038093"/>
    </source>
</evidence>
<dbReference type="InterPro" id="IPR029060">
    <property type="entry name" value="PIN-like_dom_sf"/>
</dbReference>
<protein>
    <submittedName>
        <fullName evidence="10">PIN domain-containing protein</fullName>
    </submittedName>
</protein>
<keyword evidence="6" id="KW-0460">Magnesium</keyword>
<evidence type="ECO:0000256" key="2">
    <source>
        <dbReference type="ARBA" id="ARBA00022649"/>
    </source>
</evidence>
<reference evidence="9 11" key="1">
    <citation type="submission" date="2018-06" db="EMBL/GenBank/DDBJ databases">
        <title>Genomic Encyclopedia of Archaeal and Bacterial Type Strains, Phase II (KMG-II): from individual species to whole genera.</title>
        <authorList>
            <person name="Goeker M."/>
        </authorList>
    </citation>
    <scope>NUCLEOTIDE SEQUENCE [LARGE SCALE GENOMIC DNA]</scope>
    <source>
        <strain evidence="9 11">DSM 22686</strain>
    </source>
</reference>
<keyword evidence="5" id="KW-0378">Hydrolase</keyword>
<dbReference type="Proteomes" id="UP000249115">
    <property type="component" value="Unassembled WGS sequence"/>
</dbReference>
<dbReference type="GO" id="GO:0004518">
    <property type="term" value="F:nuclease activity"/>
    <property type="evidence" value="ECO:0007669"/>
    <property type="project" value="UniProtKB-KW"/>
</dbReference>
<dbReference type="GO" id="GO:0046872">
    <property type="term" value="F:metal ion binding"/>
    <property type="evidence" value="ECO:0007669"/>
    <property type="project" value="UniProtKB-KW"/>
</dbReference>
<dbReference type="PANTHER" id="PTHR33653:SF1">
    <property type="entry name" value="RIBONUCLEASE VAPC2"/>
    <property type="match status" value="1"/>
</dbReference>
<comment type="similarity">
    <text evidence="7">Belongs to the PINc/VapC protein family.</text>
</comment>
<dbReference type="PANTHER" id="PTHR33653">
    <property type="entry name" value="RIBONUCLEASE VAPC2"/>
    <property type="match status" value="1"/>
</dbReference>
<dbReference type="Proteomes" id="UP000321927">
    <property type="component" value="Unassembled WGS sequence"/>
</dbReference>
<dbReference type="GO" id="GO:0016787">
    <property type="term" value="F:hydrolase activity"/>
    <property type="evidence" value="ECO:0007669"/>
    <property type="project" value="UniProtKB-KW"/>
</dbReference>
<dbReference type="EMBL" id="VORV01000011">
    <property type="protein sequence ID" value="TXD76532.1"/>
    <property type="molecule type" value="Genomic_DNA"/>
</dbReference>
<dbReference type="InterPro" id="IPR050556">
    <property type="entry name" value="Type_II_TA_system_RNase"/>
</dbReference>
<gene>
    <name evidence="10" type="ORF">ESW18_16140</name>
    <name evidence="9" type="ORF">LV84_03149</name>
</gene>
<comment type="cofactor">
    <cofactor evidence="1">
        <name>Mg(2+)</name>
        <dbReference type="ChEBI" id="CHEBI:18420"/>
    </cofactor>
</comment>
<dbReference type="Pfam" id="PF01850">
    <property type="entry name" value="PIN"/>
    <property type="match status" value="1"/>
</dbReference>